<dbReference type="EMBL" id="QXED01000015">
    <property type="protein sequence ID" value="RIV17824.1"/>
    <property type="molecule type" value="Genomic_DNA"/>
</dbReference>
<proteinExistence type="predicted"/>
<evidence type="ECO:0000313" key="2">
    <source>
        <dbReference type="EMBL" id="RIV17824.1"/>
    </source>
</evidence>
<dbReference type="Pfam" id="PF13460">
    <property type="entry name" value="NAD_binding_10"/>
    <property type="match status" value="1"/>
</dbReference>
<name>A0A418LX65_9BACT</name>
<evidence type="ECO:0000313" key="3">
    <source>
        <dbReference type="Proteomes" id="UP000283523"/>
    </source>
</evidence>
<dbReference type="Gene3D" id="3.90.25.10">
    <property type="entry name" value="UDP-galactose 4-epimerase, domain 1"/>
    <property type="match status" value="1"/>
</dbReference>
<organism evidence="2 3">
    <name type="scientific">Fibrisoma montanum</name>
    <dbReference type="NCBI Taxonomy" id="2305895"/>
    <lineage>
        <taxon>Bacteria</taxon>
        <taxon>Pseudomonadati</taxon>
        <taxon>Bacteroidota</taxon>
        <taxon>Cytophagia</taxon>
        <taxon>Cytophagales</taxon>
        <taxon>Spirosomataceae</taxon>
        <taxon>Fibrisoma</taxon>
    </lineage>
</organism>
<gene>
    <name evidence="2" type="ORF">DYU11_30580</name>
</gene>
<dbReference type="OrthoDB" id="2149806at2"/>
<reference evidence="2 3" key="1">
    <citation type="submission" date="2018-08" db="EMBL/GenBank/DDBJ databases">
        <title>Fibrisoma montanum sp. nov., isolated from Danxia mountain soil.</title>
        <authorList>
            <person name="Huang Y."/>
        </authorList>
    </citation>
    <scope>NUCLEOTIDE SEQUENCE [LARGE SCALE GENOMIC DNA]</scope>
    <source>
        <strain evidence="2 3">HYT19</strain>
    </source>
</reference>
<evidence type="ECO:0000259" key="1">
    <source>
        <dbReference type="Pfam" id="PF13460"/>
    </source>
</evidence>
<accession>A0A418LX65</accession>
<dbReference type="Proteomes" id="UP000283523">
    <property type="component" value="Unassembled WGS sequence"/>
</dbReference>
<dbReference type="SUPFAM" id="SSF51735">
    <property type="entry name" value="NAD(P)-binding Rossmann-fold domains"/>
    <property type="match status" value="1"/>
</dbReference>
<dbReference type="InterPro" id="IPR016040">
    <property type="entry name" value="NAD(P)-bd_dom"/>
</dbReference>
<dbReference type="AlphaFoldDB" id="A0A418LX65"/>
<dbReference type="PANTHER" id="PTHR43162:SF1">
    <property type="entry name" value="PRESTALK A DIFFERENTIATION PROTEIN A"/>
    <property type="match status" value="1"/>
</dbReference>
<keyword evidence="3" id="KW-1185">Reference proteome</keyword>
<dbReference type="InterPro" id="IPR051604">
    <property type="entry name" value="Ergot_Alk_Oxidoreductase"/>
</dbReference>
<comment type="caution">
    <text evidence="2">The sequence shown here is derived from an EMBL/GenBank/DDBJ whole genome shotgun (WGS) entry which is preliminary data.</text>
</comment>
<dbReference type="InterPro" id="IPR036291">
    <property type="entry name" value="NAD(P)-bd_dom_sf"/>
</dbReference>
<feature type="domain" description="NAD(P)-binding" evidence="1">
    <location>
        <begin position="7"/>
        <end position="114"/>
    </location>
</feature>
<dbReference type="PANTHER" id="PTHR43162">
    <property type="match status" value="1"/>
</dbReference>
<dbReference type="Gene3D" id="3.40.50.720">
    <property type="entry name" value="NAD(P)-binding Rossmann-like Domain"/>
    <property type="match status" value="1"/>
</dbReference>
<dbReference type="RefSeq" id="WP_119671555.1">
    <property type="nucleotide sequence ID" value="NZ_QXED01000015.1"/>
</dbReference>
<protein>
    <submittedName>
        <fullName evidence="2">NAD-dependent dehydratase</fullName>
    </submittedName>
</protein>
<sequence length="294" mass="31422">MQYVITGSLGHTAKPITEGLVKAGHTVTVITSKPDNAAAIEALGAKAAVGSVEDGEFVKQAFAGADAVYLMIPPKWGVTDWRGYQNIVADNYVDAIKANDIRFAVMLSSIGAHKGQGTGPVDGLYDLEQKLKTVAGLNVKVLRPSYFMENLLSMVGMIKGAGIVGSNFGADKIVLVHTSDIATVGLQELLNLDFTGIRVQYVASDERTGQEIASALGEAVGKPDLPWVVFSDEQSQQGMLQVGMNDEMARLYTEMGHSIADGSMQADYFANRPTLGKVKLEDFARNDFAPAYQG</sequence>